<dbReference type="SUPFAM" id="SSF89733">
    <property type="entry name" value="L-sulfolactate dehydrogenase-like"/>
    <property type="match status" value="1"/>
</dbReference>
<proteinExistence type="inferred from homology"/>
<name>A0ABX1F7D8_9PROT</name>
<dbReference type="InterPro" id="IPR036111">
    <property type="entry name" value="Mal/L-sulfo/L-lacto_DH-like_sf"/>
</dbReference>
<dbReference type="Gene3D" id="1.10.1530.10">
    <property type="match status" value="1"/>
</dbReference>
<protein>
    <submittedName>
        <fullName evidence="3">Ldh family oxidoreductase</fullName>
    </submittedName>
</protein>
<keyword evidence="4" id="KW-1185">Reference proteome</keyword>
<evidence type="ECO:0000313" key="3">
    <source>
        <dbReference type="EMBL" id="NKE48218.1"/>
    </source>
</evidence>
<dbReference type="EMBL" id="JAAVTX010000008">
    <property type="protein sequence ID" value="NKE48218.1"/>
    <property type="molecule type" value="Genomic_DNA"/>
</dbReference>
<organism evidence="3 4">
    <name type="scientific">Falsiroseomonas frigidaquae</name>
    <dbReference type="NCBI Taxonomy" id="487318"/>
    <lineage>
        <taxon>Bacteria</taxon>
        <taxon>Pseudomonadati</taxon>
        <taxon>Pseudomonadota</taxon>
        <taxon>Alphaproteobacteria</taxon>
        <taxon>Acetobacterales</taxon>
        <taxon>Roseomonadaceae</taxon>
        <taxon>Falsiroseomonas</taxon>
    </lineage>
</organism>
<dbReference type="InterPro" id="IPR003767">
    <property type="entry name" value="Malate/L-lactate_DH-like"/>
</dbReference>
<gene>
    <name evidence="3" type="ORF">HB662_25805</name>
</gene>
<dbReference type="InterPro" id="IPR043144">
    <property type="entry name" value="Mal/L-sulf/L-lact_DH-like_ah"/>
</dbReference>
<keyword evidence="2" id="KW-0560">Oxidoreductase</keyword>
<comment type="caution">
    <text evidence="3">The sequence shown here is derived from an EMBL/GenBank/DDBJ whole genome shotgun (WGS) entry which is preliminary data.</text>
</comment>
<evidence type="ECO:0000256" key="1">
    <source>
        <dbReference type="ARBA" id="ARBA00006056"/>
    </source>
</evidence>
<accession>A0ABX1F7D8</accession>
<dbReference type="Gene3D" id="3.30.1370.60">
    <property type="entry name" value="Hypothetical oxidoreductase yiak, domain 2"/>
    <property type="match status" value="1"/>
</dbReference>
<reference evidence="3 4" key="1">
    <citation type="submission" date="2020-03" db="EMBL/GenBank/DDBJ databases">
        <title>Roseomonas selenitidurans sp. nov. isolated from soil.</title>
        <authorList>
            <person name="Liu H."/>
        </authorList>
    </citation>
    <scope>NUCLEOTIDE SEQUENCE [LARGE SCALE GENOMIC DNA]</scope>
    <source>
        <strain evidence="3 4">JCM 15073</strain>
    </source>
</reference>
<dbReference type="InterPro" id="IPR043143">
    <property type="entry name" value="Mal/L-sulf/L-lact_DH-like_NADP"/>
</dbReference>
<comment type="similarity">
    <text evidence="1">Belongs to the LDH2/MDH2 oxidoreductase family.</text>
</comment>
<evidence type="ECO:0000313" key="4">
    <source>
        <dbReference type="Proteomes" id="UP000765160"/>
    </source>
</evidence>
<dbReference type="Proteomes" id="UP000765160">
    <property type="component" value="Unassembled WGS sequence"/>
</dbReference>
<dbReference type="PANTHER" id="PTHR11091:SF0">
    <property type="entry name" value="MALATE DEHYDROGENASE"/>
    <property type="match status" value="1"/>
</dbReference>
<dbReference type="Pfam" id="PF02615">
    <property type="entry name" value="Ldh_2"/>
    <property type="match status" value="1"/>
</dbReference>
<sequence>MPDARYEVAGLLRFATTACAAAGLESEKARAVAEVLLEGDLMGHDTHGLALLTPYLDSLVSGDMRATGEPELVSATAVAETWDGRKLPGPWLVRRAIARAEAASAEAGIGVVSIGRCHHIGCLAAYGPPVAAAGRMLLLTCSDPATGSVAPWGGTRRIYTPNPLAAAWPTPDGPVLIDVSMSVTTNGMTGRKRAEGKLFDHEVLLDANGAPTRDPNVFWADGTLMPLGGVEAGHKGFALGLLIEVLTSALAGHGRADAPTGWGASVLVMVIDPARFGGTQAFLRETGWMADAVHGNPPKPGGEAPRLPGERAMARRAQAMAEGVALHPAILPALAKLAQRFDLALPEAV</sequence>
<evidence type="ECO:0000256" key="2">
    <source>
        <dbReference type="ARBA" id="ARBA00023002"/>
    </source>
</evidence>
<dbReference type="RefSeq" id="WP_168054365.1">
    <property type="nucleotide sequence ID" value="NZ_JAATJR010000008.1"/>
</dbReference>
<dbReference type="PANTHER" id="PTHR11091">
    <property type="entry name" value="OXIDOREDUCTASE-RELATED"/>
    <property type="match status" value="1"/>
</dbReference>